<dbReference type="Proteomes" id="UP000199438">
    <property type="component" value="Unassembled WGS sequence"/>
</dbReference>
<keyword evidence="2" id="KW-0540">Nuclease</keyword>
<keyword evidence="2" id="KW-0269">Exonuclease</keyword>
<dbReference type="Pfam" id="PF03372">
    <property type="entry name" value="Exo_endo_phos"/>
    <property type="match status" value="1"/>
</dbReference>
<dbReference type="GO" id="GO:0016020">
    <property type="term" value="C:membrane"/>
    <property type="evidence" value="ECO:0007669"/>
    <property type="project" value="GOC"/>
</dbReference>
<dbReference type="PANTHER" id="PTHR14859:SF15">
    <property type="entry name" value="ENDONUCLEASE_EXONUCLEASE_PHOSPHATASE DOMAIN-CONTAINING PROTEIN"/>
    <property type="match status" value="1"/>
</dbReference>
<organism evidence="2 3">
    <name type="scientific">Zunongwangia mangrovi</name>
    <dbReference type="NCBI Taxonomy" id="1334022"/>
    <lineage>
        <taxon>Bacteria</taxon>
        <taxon>Pseudomonadati</taxon>
        <taxon>Bacteroidota</taxon>
        <taxon>Flavobacteriia</taxon>
        <taxon>Flavobacteriales</taxon>
        <taxon>Flavobacteriaceae</taxon>
        <taxon>Zunongwangia</taxon>
    </lineage>
</organism>
<dbReference type="STRING" id="1334022.SAMN04487907_1011244"/>
<dbReference type="AlphaFoldDB" id="A0A1I1F739"/>
<reference evidence="3" key="1">
    <citation type="submission" date="2016-10" db="EMBL/GenBank/DDBJ databases">
        <authorList>
            <person name="Varghese N."/>
            <person name="Submissions S."/>
        </authorList>
    </citation>
    <scope>NUCLEOTIDE SEQUENCE [LARGE SCALE GENOMIC DNA]</scope>
    <source>
        <strain evidence="3">DSM 24499</strain>
    </source>
</reference>
<evidence type="ECO:0000313" key="3">
    <source>
        <dbReference type="Proteomes" id="UP000199438"/>
    </source>
</evidence>
<dbReference type="InterPro" id="IPR005135">
    <property type="entry name" value="Endo/exonuclease/phosphatase"/>
</dbReference>
<dbReference type="EMBL" id="FOKV01000001">
    <property type="protein sequence ID" value="SFB93528.1"/>
    <property type="molecule type" value="Genomic_DNA"/>
</dbReference>
<dbReference type="InterPro" id="IPR036691">
    <property type="entry name" value="Endo/exonu/phosph_ase_sf"/>
</dbReference>
<dbReference type="Gene3D" id="3.60.10.10">
    <property type="entry name" value="Endonuclease/exonuclease/phosphatase"/>
    <property type="match status" value="1"/>
</dbReference>
<feature type="domain" description="Endonuclease/exonuclease/phosphatase" evidence="1">
    <location>
        <begin position="35"/>
        <end position="256"/>
    </location>
</feature>
<proteinExistence type="predicted"/>
<dbReference type="SUPFAM" id="SSF56219">
    <property type="entry name" value="DNase I-like"/>
    <property type="match status" value="1"/>
</dbReference>
<dbReference type="OrthoDB" id="5447300at2"/>
<dbReference type="PANTHER" id="PTHR14859">
    <property type="entry name" value="CALCOFLUOR WHITE HYPERSENSITIVE PROTEIN PRECURSOR"/>
    <property type="match status" value="1"/>
</dbReference>
<evidence type="ECO:0000313" key="2">
    <source>
        <dbReference type="EMBL" id="SFB93528.1"/>
    </source>
</evidence>
<dbReference type="GO" id="GO:0006506">
    <property type="term" value="P:GPI anchor biosynthetic process"/>
    <property type="evidence" value="ECO:0007669"/>
    <property type="project" value="TreeGrafter"/>
</dbReference>
<name>A0A1I1F739_9FLAO</name>
<keyword evidence="3" id="KW-1185">Reference proteome</keyword>
<keyword evidence="2" id="KW-0378">Hydrolase</keyword>
<dbReference type="RefSeq" id="WP_092540510.1">
    <property type="nucleotide sequence ID" value="NZ_FOKV01000001.1"/>
</dbReference>
<dbReference type="GO" id="GO:0004519">
    <property type="term" value="F:endonuclease activity"/>
    <property type="evidence" value="ECO:0007669"/>
    <property type="project" value="UniProtKB-KW"/>
</dbReference>
<gene>
    <name evidence="2" type="ORF">SAMN04487907_1011244</name>
</gene>
<dbReference type="InterPro" id="IPR051916">
    <property type="entry name" value="GPI-anchor_lipid_remodeler"/>
</dbReference>
<keyword evidence="2" id="KW-0255">Endonuclease</keyword>
<protein>
    <submittedName>
        <fullName evidence="2">Metal-dependent hydrolase, endonuclease/exonuclease/phosphatase family</fullName>
    </submittedName>
</protein>
<evidence type="ECO:0000259" key="1">
    <source>
        <dbReference type="Pfam" id="PF03372"/>
    </source>
</evidence>
<dbReference type="GO" id="GO:0004527">
    <property type="term" value="F:exonuclease activity"/>
    <property type="evidence" value="ECO:0007669"/>
    <property type="project" value="UniProtKB-KW"/>
</dbReference>
<sequence>MRSSKLRLAGFILVFLGVNLKMTSQEKQSDELVILSYNIHHANPPSASDLINIDTIAAILKKSKADIVGLQEIDVFTKRSGKNLDMAKELAAKAGFEYWYFSKSIDFQGGGYGTAILSKFPISDTLTKKLPNPKNAEPRTLSLAKIHIKKDLVITIANTHLDYTDASNNFAQVSALREVLSEEPEPIFVTGDFNVMPNSASMKYLFEAFTSSCIEDCEFTSSAQNPDSTIDYILFKGNKVEVLKHEVLKETYASDHFPVKARFVIEN</sequence>
<accession>A0A1I1F739</accession>